<dbReference type="Gene3D" id="3.20.20.140">
    <property type="entry name" value="Metal-dependent hydrolases"/>
    <property type="match status" value="1"/>
</dbReference>
<dbReference type="Proteomes" id="UP001164948">
    <property type="component" value="Chromosome"/>
</dbReference>
<dbReference type="Pfam" id="PF07969">
    <property type="entry name" value="Amidohydro_3"/>
    <property type="match status" value="1"/>
</dbReference>
<dbReference type="PANTHER" id="PTHR22642">
    <property type="entry name" value="IMIDAZOLONEPROPIONASE"/>
    <property type="match status" value="1"/>
</dbReference>
<dbReference type="InterPro" id="IPR011059">
    <property type="entry name" value="Metal-dep_hydrolase_composite"/>
</dbReference>
<evidence type="ECO:0000313" key="3">
    <source>
        <dbReference type="Proteomes" id="UP001164948"/>
    </source>
</evidence>
<evidence type="ECO:0000259" key="1">
    <source>
        <dbReference type="Pfam" id="PF07969"/>
    </source>
</evidence>
<feature type="domain" description="Amidohydrolase 3" evidence="1">
    <location>
        <begin position="183"/>
        <end position="508"/>
    </location>
</feature>
<dbReference type="GO" id="GO:0016810">
    <property type="term" value="F:hydrolase activity, acting on carbon-nitrogen (but not peptide) bonds"/>
    <property type="evidence" value="ECO:0007669"/>
    <property type="project" value="InterPro"/>
</dbReference>
<dbReference type="Gene3D" id="3.10.310.70">
    <property type="match status" value="1"/>
</dbReference>
<dbReference type="SUPFAM" id="SSF51556">
    <property type="entry name" value="Metallo-dependent hydrolases"/>
    <property type="match status" value="1"/>
</dbReference>
<dbReference type="SUPFAM" id="SSF51338">
    <property type="entry name" value="Composite domain of metallo-dependent hydrolases"/>
    <property type="match status" value="1"/>
</dbReference>
<gene>
    <name evidence="2" type="ORF">MP619_01490</name>
</gene>
<dbReference type="InterPro" id="IPR032466">
    <property type="entry name" value="Metal_Hydrolase"/>
</dbReference>
<dbReference type="EMBL" id="CP095081">
    <property type="protein sequence ID" value="WAI93313.1"/>
    <property type="molecule type" value="Genomic_DNA"/>
</dbReference>
<dbReference type="PANTHER" id="PTHR22642:SF2">
    <property type="entry name" value="PROTEIN LONG AFTER FAR-RED 3"/>
    <property type="match status" value="1"/>
</dbReference>
<reference evidence="2" key="1">
    <citation type="submission" date="2022-03" db="EMBL/GenBank/DDBJ databases">
        <title>Characterization and genomic analysis of a Streptococcus dysgalactiae associated with cultured channel catfish mortalities in China.</title>
        <authorList>
            <person name="Wang J."/>
            <person name="Geng Y."/>
        </authorList>
    </citation>
    <scope>NUCLEOTIDE SEQUENCE</scope>
    <source>
        <strain evidence="2">WJ001</strain>
    </source>
</reference>
<evidence type="ECO:0000313" key="2">
    <source>
        <dbReference type="EMBL" id="WAI93313.1"/>
    </source>
</evidence>
<name>A0AAE9UMF9_STRDY</name>
<accession>A0AAE9UMF9</accession>
<dbReference type="AlphaFoldDB" id="A0AAE9UMF9"/>
<protein>
    <submittedName>
        <fullName evidence="2">Amidohydrolase family protein</fullName>
    </submittedName>
</protein>
<organism evidence="2 3">
    <name type="scientific">Streptococcus dysgalactiae</name>
    <dbReference type="NCBI Taxonomy" id="1334"/>
    <lineage>
        <taxon>Bacteria</taxon>
        <taxon>Bacillati</taxon>
        <taxon>Bacillota</taxon>
        <taxon>Bacilli</taxon>
        <taxon>Lactobacillales</taxon>
        <taxon>Streptococcaceae</taxon>
        <taxon>Streptococcus</taxon>
    </lineage>
</organism>
<dbReference type="InterPro" id="IPR013108">
    <property type="entry name" value="Amidohydro_3"/>
</dbReference>
<proteinExistence type="predicted"/>
<dbReference type="Gene3D" id="2.30.40.10">
    <property type="entry name" value="Urease, subunit C, domain 1"/>
    <property type="match status" value="1"/>
</dbReference>
<sequence>MEPKKILIKSKSIYDGTDRPPFSGYILIKGEIIHEVSDFEPSTNLMNSCDEVIDFNDGLISPGFIDVHCFFSGYAMNYIGENLLNVTSSEELKIYLDLNKSSDTILGHSLSPNLLNKANEELVNTYITPIVLMINGCEKCLMNQAAKNIYKFTPETCYPESFWRLISINLNNKIKITSLFEKYIQFMNSKGVTGVKEMGFDDYYGFTSILKEFDSKNKLNLRYHFMSQPVAKPLDLSFADKITKELENTSVQFSGFNLMTDESISENKGELKQPYSCEVSPNNLKPINWELIKDLTHQVDESNYRISLHAQGDGAVSKILDIYETCKKDANGQLINRHAITDLELTDPIDLERMGKINAIAEIYPQIQSLYSYTEKTELIYDKIGIERSKNYWNRRKMIDSGITLSCATDLPLLFDDIPSSIYYSCGGHFRLGKEVFNIQNTITRQEILKAWTSGGAYNLSRENDIGTLEVGKKADIAIFNMNLFNIPLIDLNKAYIVTTIFNGKIVYKKKG</sequence>
<dbReference type="RefSeq" id="WP_268227809.1">
    <property type="nucleotide sequence ID" value="NZ_CP095081.1"/>
</dbReference>